<dbReference type="Proteomes" id="UP000481360">
    <property type="component" value="Unassembled WGS sequence"/>
</dbReference>
<gene>
    <name evidence="2" type="ORF">G7043_00260</name>
</gene>
<organism evidence="2 3">
    <name type="scientific">Lentzea alba</name>
    <dbReference type="NCBI Taxonomy" id="2714351"/>
    <lineage>
        <taxon>Bacteria</taxon>
        <taxon>Bacillati</taxon>
        <taxon>Actinomycetota</taxon>
        <taxon>Actinomycetes</taxon>
        <taxon>Pseudonocardiales</taxon>
        <taxon>Pseudonocardiaceae</taxon>
        <taxon>Lentzea</taxon>
    </lineage>
</organism>
<dbReference type="RefSeq" id="WP_166042727.1">
    <property type="nucleotide sequence ID" value="NZ_JAAMPJ010000001.1"/>
</dbReference>
<dbReference type="EMBL" id="JAAMPJ010000001">
    <property type="protein sequence ID" value="NGY57354.1"/>
    <property type="molecule type" value="Genomic_DNA"/>
</dbReference>
<name>A0A7C9VJI4_9PSEU</name>
<reference evidence="2 3" key="1">
    <citation type="submission" date="2020-03" db="EMBL/GenBank/DDBJ databases">
        <title>Isolation and identification of active actinomycetes.</title>
        <authorList>
            <person name="Sun X."/>
        </authorList>
    </citation>
    <scope>NUCLEOTIDE SEQUENCE [LARGE SCALE GENOMIC DNA]</scope>
    <source>
        <strain evidence="2 3">NEAU-D13</strain>
    </source>
</reference>
<evidence type="ECO:0000313" key="2">
    <source>
        <dbReference type="EMBL" id="NGY57354.1"/>
    </source>
</evidence>
<dbReference type="Pfam" id="PF13338">
    <property type="entry name" value="AbiEi_4"/>
    <property type="match status" value="1"/>
</dbReference>
<feature type="domain" description="AbiEi antitoxin N-terminal" evidence="1">
    <location>
        <begin position="15"/>
        <end position="56"/>
    </location>
</feature>
<keyword evidence="3" id="KW-1185">Reference proteome</keyword>
<protein>
    <recommendedName>
        <fullName evidence="1">AbiEi antitoxin N-terminal domain-containing protein</fullName>
    </recommendedName>
</protein>
<dbReference type="AlphaFoldDB" id="A0A7C9VJI4"/>
<evidence type="ECO:0000259" key="1">
    <source>
        <dbReference type="Pfam" id="PF13338"/>
    </source>
</evidence>
<accession>A0A7C9VJI4</accession>
<comment type="caution">
    <text evidence="2">The sequence shown here is derived from an EMBL/GenBank/DDBJ whole genome shotgun (WGS) entry which is preliminary data.</text>
</comment>
<sequence length="277" mass="29937">MEAIRALELLGEYTAGQWGMVTTQQALRSGVDDVTLHRLKSAGLLESVRRGVYAVTSAEVSDARAEQAAWLALRPEVAGWTRSKLDPDGGVVSHESAARLHNLGDLVNNRVEITTPRRRTTRDPGVRLRRGELTEADVAVLNGLPVTTPTRTIYDLLGQHTDAGHVATIVRQAVEAGQVRLDELAERIQPHARAYGAAPATGAALLDLLLAQIGQSVQDLVNRPAPAVTRAQLQGLSPGQLKNMNVTWGQLAEMSPEALRRLLRTVVPDNAEPTEKT</sequence>
<dbReference type="InterPro" id="IPR025159">
    <property type="entry name" value="AbiEi_N"/>
</dbReference>
<proteinExistence type="predicted"/>
<evidence type="ECO:0000313" key="3">
    <source>
        <dbReference type="Proteomes" id="UP000481360"/>
    </source>
</evidence>